<dbReference type="GO" id="GO:0005886">
    <property type="term" value="C:plasma membrane"/>
    <property type="evidence" value="ECO:0007669"/>
    <property type="project" value="UniProtKB-SubCell"/>
</dbReference>
<evidence type="ECO:0000256" key="4">
    <source>
        <dbReference type="ARBA" id="ARBA00022692"/>
    </source>
</evidence>
<dbReference type="PANTHER" id="PTHR40074:SF2">
    <property type="entry name" value="O-ACETYLTRANSFERASE WECH"/>
    <property type="match status" value="1"/>
</dbReference>
<dbReference type="STRING" id="1612.ABB44_05870"/>
<evidence type="ECO:0000256" key="2">
    <source>
        <dbReference type="ARBA" id="ARBA00007400"/>
    </source>
</evidence>
<gene>
    <name evidence="9" type="ORF">C5L30_001232</name>
</gene>
<evidence type="ECO:0000259" key="8">
    <source>
        <dbReference type="Pfam" id="PF01757"/>
    </source>
</evidence>
<feature type="transmembrane region" description="Helical" evidence="7">
    <location>
        <begin position="310"/>
        <end position="329"/>
    </location>
</feature>
<proteinExistence type="inferred from homology"/>
<protein>
    <recommendedName>
        <fullName evidence="8">Acyltransferase 3 domain-containing protein</fullName>
    </recommendedName>
</protein>
<evidence type="ECO:0000256" key="6">
    <source>
        <dbReference type="ARBA" id="ARBA00023136"/>
    </source>
</evidence>
<feature type="transmembrane region" description="Helical" evidence="7">
    <location>
        <begin position="81"/>
        <end position="99"/>
    </location>
</feature>
<reference evidence="9 10" key="1">
    <citation type="journal article" date="2019" name="Appl. Microbiol. Biotechnol.">
        <title>Uncovering carbohydrate metabolism through a genotype-phenotype association study of 56 lactic acid bacteria genomes.</title>
        <authorList>
            <person name="Buron-Moles G."/>
            <person name="Chailyan A."/>
            <person name="Dolejs I."/>
            <person name="Forster J."/>
            <person name="Miks M.H."/>
        </authorList>
    </citation>
    <scope>NUCLEOTIDE SEQUENCE [LARGE SCALE GENOMIC DNA]</scope>
    <source>
        <strain evidence="9 10">ATCC 29644</strain>
    </source>
</reference>
<dbReference type="OrthoDB" id="9810469at2"/>
<feature type="transmembrane region" description="Helical" evidence="7">
    <location>
        <begin position="217"/>
        <end position="237"/>
    </location>
</feature>
<dbReference type="GO" id="GO:0016413">
    <property type="term" value="F:O-acetyltransferase activity"/>
    <property type="evidence" value="ECO:0007669"/>
    <property type="project" value="TreeGrafter"/>
</dbReference>
<dbReference type="PANTHER" id="PTHR40074">
    <property type="entry name" value="O-ACETYLTRANSFERASE WECH"/>
    <property type="match status" value="1"/>
</dbReference>
<name>A0A4R5NHQ5_9LACO</name>
<dbReference type="AlphaFoldDB" id="A0A4R5NHQ5"/>
<feature type="transmembrane region" description="Helical" evidence="7">
    <location>
        <begin position="119"/>
        <end position="143"/>
    </location>
</feature>
<feature type="transmembrane region" description="Helical" evidence="7">
    <location>
        <begin position="37"/>
        <end position="60"/>
    </location>
</feature>
<keyword evidence="6 7" id="KW-0472">Membrane</keyword>
<feature type="domain" description="Acyltransferase 3" evidence="8">
    <location>
        <begin position="7"/>
        <end position="329"/>
    </location>
</feature>
<comment type="subcellular location">
    <subcellularLocation>
        <location evidence="1">Cell membrane</location>
        <topology evidence="1">Multi-pass membrane protein</topology>
    </subcellularLocation>
</comment>
<evidence type="ECO:0000256" key="5">
    <source>
        <dbReference type="ARBA" id="ARBA00022989"/>
    </source>
</evidence>
<feature type="transmembrane region" description="Helical" evidence="7">
    <location>
        <begin position="276"/>
        <end position="298"/>
    </location>
</feature>
<feature type="transmembrane region" description="Helical" evidence="7">
    <location>
        <begin position="243"/>
        <end position="264"/>
    </location>
</feature>
<dbReference type="Proteomes" id="UP000295257">
    <property type="component" value="Unassembled WGS sequence"/>
</dbReference>
<dbReference type="EMBL" id="PUFN01000007">
    <property type="protein sequence ID" value="TDG73740.1"/>
    <property type="molecule type" value="Genomic_DNA"/>
</dbReference>
<keyword evidence="5 7" id="KW-1133">Transmembrane helix</keyword>
<organism evidence="9 10">
    <name type="scientific">Companilactobacillus farciminis</name>
    <dbReference type="NCBI Taxonomy" id="1612"/>
    <lineage>
        <taxon>Bacteria</taxon>
        <taxon>Bacillati</taxon>
        <taxon>Bacillota</taxon>
        <taxon>Bacilli</taxon>
        <taxon>Lactobacillales</taxon>
        <taxon>Lactobacillaceae</taxon>
        <taxon>Companilactobacillus</taxon>
    </lineage>
</organism>
<accession>A0A4R5NHQ5</accession>
<keyword evidence="3" id="KW-1003">Cell membrane</keyword>
<evidence type="ECO:0000256" key="3">
    <source>
        <dbReference type="ARBA" id="ARBA00022475"/>
    </source>
</evidence>
<dbReference type="Pfam" id="PF01757">
    <property type="entry name" value="Acyl_transf_3"/>
    <property type="match status" value="1"/>
</dbReference>
<comment type="caution">
    <text evidence="9">The sequence shown here is derived from an EMBL/GenBank/DDBJ whole genome shotgun (WGS) entry which is preliminary data.</text>
</comment>
<feature type="transmembrane region" description="Helical" evidence="7">
    <location>
        <begin position="188"/>
        <end position="205"/>
    </location>
</feature>
<comment type="similarity">
    <text evidence="2">Belongs to the acyltransferase 3 family.</text>
</comment>
<evidence type="ECO:0000256" key="7">
    <source>
        <dbReference type="SAM" id="Phobius"/>
    </source>
</evidence>
<evidence type="ECO:0000313" key="10">
    <source>
        <dbReference type="Proteomes" id="UP000295257"/>
    </source>
</evidence>
<dbReference type="InterPro" id="IPR002656">
    <property type="entry name" value="Acyl_transf_3_dom"/>
</dbReference>
<dbReference type="GO" id="GO:0009246">
    <property type="term" value="P:enterobacterial common antigen biosynthetic process"/>
    <property type="evidence" value="ECO:0007669"/>
    <property type="project" value="TreeGrafter"/>
</dbReference>
<evidence type="ECO:0000313" key="9">
    <source>
        <dbReference type="EMBL" id="TDG73740.1"/>
    </source>
</evidence>
<sequence length="339" mass="39158">MKRKRIVYIDFIRVLAMFLVVLAHACASELGHKSNSIDWNIAHSLVIITEVAVPLFFMISGSTILNSPKTHSIRYLFKHRLPKILIPFIIWSVITAYFARQIDGTYTYHSFMHAVLSMYHQPVIIAYWFIYPLISLYLLSPLLKAMVDSLSSTGLNYLLILWFIFTMIMPVVIPVLPADIRSYFKVYSMSKIVFSSYLGYFLLGYKLSQEKHRKTNWLVGILLILILFTINIEIGLINNHSVWKILNIFSIGSVPFIAGLIFVVLRSFENKYHHWFSRLIEILAPLTYGVYLVHGLVINLVEQWFGKSAYFTNFLLASLISLVVIFVLSKIPLIRKILL</sequence>
<keyword evidence="10" id="KW-1185">Reference proteome</keyword>
<keyword evidence="4 7" id="KW-0812">Transmembrane</keyword>
<dbReference type="RefSeq" id="WP_010020977.1">
    <property type="nucleotide sequence ID" value="NZ_PUFN01000007.1"/>
</dbReference>
<feature type="transmembrane region" description="Helical" evidence="7">
    <location>
        <begin position="155"/>
        <end position="176"/>
    </location>
</feature>
<evidence type="ECO:0000256" key="1">
    <source>
        <dbReference type="ARBA" id="ARBA00004651"/>
    </source>
</evidence>